<dbReference type="GO" id="GO:0004508">
    <property type="term" value="F:steroid 17-alpha-monooxygenase activity"/>
    <property type="evidence" value="ECO:0007669"/>
    <property type="project" value="TreeGrafter"/>
</dbReference>
<keyword evidence="6 13" id="KW-0479">Metal-binding</keyword>
<dbReference type="GO" id="GO:0016829">
    <property type="term" value="F:lyase activity"/>
    <property type="evidence" value="ECO:0007669"/>
    <property type="project" value="UniProtKB-KW"/>
</dbReference>
<comment type="similarity">
    <text evidence="4 14">Belongs to the cytochrome P450 family.</text>
</comment>
<evidence type="ECO:0000256" key="1">
    <source>
        <dbReference type="ARBA" id="ARBA00001971"/>
    </source>
</evidence>
<keyword evidence="16" id="KW-1185">Reference proteome</keyword>
<dbReference type="GO" id="GO:0005789">
    <property type="term" value="C:endoplasmic reticulum membrane"/>
    <property type="evidence" value="ECO:0007669"/>
    <property type="project" value="UniProtKB-SubCell"/>
</dbReference>
<dbReference type="PRINTS" id="PR00385">
    <property type="entry name" value="P450"/>
</dbReference>
<evidence type="ECO:0000256" key="11">
    <source>
        <dbReference type="ARBA" id="ARBA00023033"/>
    </source>
</evidence>
<keyword evidence="10 13" id="KW-0408">Iron</keyword>
<dbReference type="SUPFAM" id="SSF48264">
    <property type="entry name" value="Cytochrome P450"/>
    <property type="match status" value="1"/>
</dbReference>
<keyword evidence="8" id="KW-0492">Microsome</keyword>
<comment type="subcellular location">
    <subcellularLocation>
        <location evidence="3">Endoplasmic reticulum membrane</location>
        <topology evidence="3">Peripheral membrane protein</topology>
    </subcellularLocation>
    <subcellularLocation>
        <location evidence="2">Microsome membrane</location>
        <topology evidence="2">Peripheral membrane protein</topology>
    </subcellularLocation>
</comment>
<evidence type="ECO:0000313" key="15">
    <source>
        <dbReference type="EMBL" id="CAB4022600.1"/>
    </source>
</evidence>
<keyword evidence="5 13" id="KW-0349">Heme</keyword>
<evidence type="ECO:0000313" key="16">
    <source>
        <dbReference type="Proteomes" id="UP001152795"/>
    </source>
</evidence>
<dbReference type="InterPro" id="IPR008066">
    <property type="entry name" value="Cyt_P450_E_grp-I_CYP1"/>
</dbReference>
<dbReference type="OrthoDB" id="1470350at2759"/>
<dbReference type="GO" id="GO:0020037">
    <property type="term" value="F:heme binding"/>
    <property type="evidence" value="ECO:0007669"/>
    <property type="project" value="InterPro"/>
</dbReference>
<evidence type="ECO:0000256" key="12">
    <source>
        <dbReference type="ARBA" id="ARBA00023136"/>
    </source>
</evidence>
<keyword evidence="11 14" id="KW-0503">Monooxygenase</keyword>
<evidence type="ECO:0000256" key="10">
    <source>
        <dbReference type="ARBA" id="ARBA00023004"/>
    </source>
</evidence>
<dbReference type="Proteomes" id="UP001152795">
    <property type="component" value="Unassembled WGS sequence"/>
</dbReference>
<organism evidence="15 16">
    <name type="scientific">Paramuricea clavata</name>
    <name type="common">Red gorgonian</name>
    <name type="synonym">Violescent sea-whip</name>
    <dbReference type="NCBI Taxonomy" id="317549"/>
    <lineage>
        <taxon>Eukaryota</taxon>
        <taxon>Metazoa</taxon>
        <taxon>Cnidaria</taxon>
        <taxon>Anthozoa</taxon>
        <taxon>Octocorallia</taxon>
        <taxon>Malacalcyonacea</taxon>
        <taxon>Plexauridae</taxon>
        <taxon>Paramuricea</taxon>
    </lineage>
</organism>
<comment type="caution">
    <text evidence="15">The sequence shown here is derived from an EMBL/GenBank/DDBJ whole genome shotgun (WGS) entry which is preliminary data.</text>
</comment>
<evidence type="ECO:0000256" key="2">
    <source>
        <dbReference type="ARBA" id="ARBA00004174"/>
    </source>
</evidence>
<sequence>MFLEVFLSLCLCWLLWFLITTHLSRRSLPPGPFPLPIIGNAHQLGTNPPFSMEGIRNKYGEIYTLHLPVGTFVVVNSGRLAREALVTRKDDFSGRPNDAANFPLRDIFHGKDISFTDFGASFLFRRRIISSAFHVFGEGLQEAEERVSKEVGCLLEWLGDSDGKPTAPYTGISITMINIMGEWLFSKRYDYRDPTLKKLLSFNEKLLYVVQQGRIYQAFPFLKYLPSKVMKTLSEVLSTRDEFFGSHLSEHKESYQDDVIRDITDALLAEYNKEKSKKLDKTMGSKDDIKYFLMNIFVAASDTSASVLTWFMLYMVIYKEVQEKIQKEIDLVVGDHRLPNWKDAENLPYLLSTICEVMRHSSFVPINIPHKATRNSTINGYIIPKETVILFNFAAIHNDPCDWEEPREFKPERFLDESGKFFGWNTLPNFFPFGAGRRMCPGENLGKLQVFILASNVLHQFCLKTVGNEPQPSLKNNIPGPILYPKKYKICAIKRF</sequence>
<dbReference type="EMBL" id="CACRXK020012053">
    <property type="protein sequence ID" value="CAB4022600.1"/>
    <property type="molecule type" value="Genomic_DNA"/>
</dbReference>
<dbReference type="AlphaFoldDB" id="A0A6S7IZ16"/>
<reference evidence="15" key="1">
    <citation type="submission" date="2020-04" db="EMBL/GenBank/DDBJ databases">
        <authorList>
            <person name="Alioto T."/>
            <person name="Alioto T."/>
            <person name="Gomez Garrido J."/>
        </authorList>
    </citation>
    <scope>NUCLEOTIDE SEQUENCE</scope>
    <source>
        <strain evidence="15">A484AB</strain>
    </source>
</reference>
<dbReference type="PROSITE" id="PS00086">
    <property type="entry name" value="CYTOCHROME_P450"/>
    <property type="match status" value="1"/>
</dbReference>
<evidence type="ECO:0000256" key="8">
    <source>
        <dbReference type="ARBA" id="ARBA00022848"/>
    </source>
</evidence>
<dbReference type="PANTHER" id="PTHR24289:SF1">
    <property type="entry name" value="STEROID 17-ALPHA-HYDROXYLASE_17,20 LYASE"/>
    <property type="match status" value="1"/>
</dbReference>
<keyword evidence="7" id="KW-0256">Endoplasmic reticulum</keyword>
<dbReference type="PANTHER" id="PTHR24289">
    <property type="entry name" value="STEROID 17-ALPHA-HYDROXYLASE/17,20 LYASE"/>
    <property type="match status" value="1"/>
</dbReference>
<accession>A0A6S7IZ16</accession>
<dbReference type="InterPro" id="IPR001128">
    <property type="entry name" value="Cyt_P450"/>
</dbReference>
<evidence type="ECO:0000256" key="14">
    <source>
        <dbReference type="RuleBase" id="RU000461"/>
    </source>
</evidence>
<feature type="binding site" description="axial binding residue" evidence="13">
    <location>
        <position position="440"/>
    </location>
    <ligand>
        <name>heme</name>
        <dbReference type="ChEBI" id="CHEBI:30413"/>
    </ligand>
    <ligandPart>
        <name>Fe</name>
        <dbReference type="ChEBI" id="CHEBI:18248"/>
    </ligandPart>
</feature>
<evidence type="ECO:0000256" key="9">
    <source>
        <dbReference type="ARBA" id="ARBA00023002"/>
    </source>
</evidence>
<keyword evidence="12" id="KW-0472">Membrane</keyword>
<dbReference type="GO" id="GO:0042446">
    <property type="term" value="P:hormone biosynthetic process"/>
    <property type="evidence" value="ECO:0007669"/>
    <property type="project" value="TreeGrafter"/>
</dbReference>
<dbReference type="PRINTS" id="PR01683">
    <property type="entry name" value="EP450ICYP1A"/>
</dbReference>
<dbReference type="InterPro" id="IPR002401">
    <property type="entry name" value="Cyt_P450_E_grp-I"/>
</dbReference>
<name>A0A6S7IZ16_PARCT</name>
<evidence type="ECO:0000256" key="7">
    <source>
        <dbReference type="ARBA" id="ARBA00022824"/>
    </source>
</evidence>
<evidence type="ECO:0000256" key="4">
    <source>
        <dbReference type="ARBA" id="ARBA00010617"/>
    </source>
</evidence>
<proteinExistence type="inferred from homology"/>
<protein>
    <submittedName>
        <fullName evidence="15">Steroid 17-alpha-hydroxylase 17,20 lyase-like</fullName>
    </submittedName>
</protein>
<evidence type="ECO:0000256" key="3">
    <source>
        <dbReference type="ARBA" id="ARBA00004406"/>
    </source>
</evidence>
<evidence type="ECO:0000256" key="6">
    <source>
        <dbReference type="ARBA" id="ARBA00022723"/>
    </source>
</evidence>
<dbReference type="Gene3D" id="1.10.630.10">
    <property type="entry name" value="Cytochrome P450"/>
    <property type="match status" value="1"/>
</dbReference>
<dbReference type="GO" id="GO:0042448">
    <property type="term" value="P:progesterone metabolic process"/>
    <property type="evidence" value="ECO:0007669"/>
    <property type="project" value="TreeGrafter"/>
</dbReference>
<dbReference type="GO" id="GO:0005506">
    <property type="term" value="F:iron ion binding"/>
    <property type="evidence" value="ECO:0007669"/>
    <property type="project" value="InterPro"/>
</dbReference>
<dbReference type="InterPro" id="IPR017972">
    <property type="entry name" value="Cyt_P450_CS"/>
</dbReference>
<dbReference type="Pfam" id="PF00067">
    <property type="entry name" value="p450"/>
    <property type="match status" value="1"/>
</dbReference>
<dbReference type="InterPro" id="IPR036396">
    <property type="entry name" value="Cyt_P450_sf"/>
</dbReference>
<keyword evidence="15" id="KW-0456">Lyase</keyword>
<dbReference type="FunFam" id="1.10.630.10:FF:000238">
    <property type="entry name" value="Cytochrome P450 2A6"/>
    <property type="match status" value="1"/>
</dbReference>
<evidence type="ECO:0000256" key="5">
    <source>
        <dbReference type="ARBA" id="ARBA00022617"/>
    </source>
</evidence>
<keyword evidence="9 14" id="KW-0560">Oxidoreductase</keyword>
<dbReference type="PRINTS" id="PR00463">
    <property type="entry name" value="EP450I"/>
</dbReference>
<evidence type="ECO:0000256" key="13">
    <source>
        <dbReference type="PIRSR" id="PIRSR602401-1"/>
    </source>
</evidence>
<comment type="cofactor">
    <cofactor evidence="1 13">
        <name>heme</name>
        <dbReference type="ChEBI" id="CHEBI:30413"/>
    </cofactor>
</comment>
<gene>
    <name evidence="15" type="ORF">PACLA_8A008767</name>
</gene>